<name>A0A1G7S5C8_9RHOB</name>
<dbReference type="EMBL" id="FNBP01000005">
    <property type="protein sequence ID" value="SDG18191.1"/>
    <property type="molecule type" value="Genomic_DNA"/>
</dbReference>
<evidence type="ECO:0000256" key="1">
    <source>
        <dbReference type="SAM" id="MobiDB-lite"/>
    </source>
</evidence>
<keyword evidence="3" id="KW-1185">Reference proteome</keyword>
<evidence type="ECO:0000313" key="3">
    <source>
        <dbReference type="Proteomes" id="UP000199399"/>
    </source>
</evidence>
<reference evidence="3" key="1">
    <citation type="submission" date="2016-10" db="EMBL/GenBank/DDBJ databases">
        <authorList>
            <person name="Varghese N."/>
            <person name="Submissions S."/>
        </authorList>
    </citation>
    <scope>NUCLEOTIDE SEQUENCE [LARGE SCALE GENOMIC DNA]</scope>
    <source>
        <strain evidence="3">DSM 16477</strain>
    </source>
</reference>
<dbReference type="STRING" id="218672.SAMN04489759_10594"/>
<sequence length="87" mass="9487">MFFLSDREGQKLKTYSGTSRAGKHILKIEVEYSRALDMAMDVESLDAIATAQKEAAKASRARPKSTAKPKQIEKAPRLALPAPGESP</sequence>
<proteinExistence type="predicted"/>
<dbReference type="AlphaFoldDB" id="A0A1G7S5C8"/>
<dbReference type="RefSeq" id="WP_093742116.1">
    <property type="nucleotide sequence ID" value="NZ_FNBP01000005.1"/>
</dbReference>
<evidence type="ECO:0000313" key="2">
    <source>
        <dbReference type="EMBL" id="SDG18191.1"/>
    </source>
</evidence>
<protein>
    <submittedName>
        <fullName evidence="2">Uncharacterized protein</fullName>
    </submittedName>
</protein>
<gene>
    <name evidence="2" type="ORF">SAMN04489759_10594</name>
</gene>
<accession>A0A1G7S5C8</accession>
<dbReference type="OrthoDB" id="9906173at2"/>
<dbReference type="Proteomes" id="UP000199399">
    <property type="component" value="Unassembled WGS sequence"/>
</dbReference>
<feature type="region of interest" description="Disordered" evidence="1">
    <location>
        <begin position="55"/>
        <end position="87"/>
    </location>
</feature>
<organism evidence="2 3">
    <name type="scientific">Sulfitobacter delicatus</name>
    <dbReference type="NCBI Taxonomy" id="218672"/>
    <lineage>
        <taxon>Bacteria</taxon>
        <taxon>Pseudomonadati</taxon>
        <taxon>Pseudomonadota</taxon>
        <taxon>Alphaproteobacteria</taxon>
        <taxon>Rhodobacterales</taxon>
        <taxon>Roseobacteraceae</taxon>
        <taxon>Sulfitobacter</taxon>
    </lineage>
</organism>